<dbReference type="PANTHER" id="PTHR31157">
    <property type="entry name" value="SCP DOMAIN-CONTAINING PROTEIN"/>
    <property type="match status" value="1"/>
</dbReference>
<dbReference type="PROSITE" id="PS51257">
    <property type="entry name" value="PROKAR_LIPOPROTEIN"/>
    <property type="match status" value="1"/>
</dbReference>
<name>A0ABY6JAR1_9BACT</name>
<feature type="domain" description="SCP" evidence="1">
    <location>
        <begin position="56"/>
        <end position="169"/>
    </location>
</feature>
<dbReference type="Gene3D" id="3.40.33.10">
    <property type="entry name" value="CAP"/>
    <property type="match status" value="1"/>
</dbReference>
<sequence length="179" mass="20079">MKKHFTFLLPVIIFFTACSKEPLTEVKISKPVTATSALGQDSAFQYTNTINRDVLLALINDLRSKGCNCGDAAMPRVPALKWSQRLEKAAWLHSKEMNDSSYLSHTGKNGSSAGDRIKAMGYNWKVYCENIALGFLTEQQVIDEWIKSPSHCRGLMNARVTETGIGRYGNFWTQELALR</sequence>
<dbReference type="Proteomes" id="UP001162741">
    <property type="component" value="Chromosome"/>
</dbReference>
<dbReference type="PANTHER" id="PTHR31157:SF1">
    <property type="entry name" value="SCP DOMAIN-CONTAINING PROTEIN"/>
    <property type="match status" value="1"/>
</dbReference>
<dbReference type="Pfam" id="PF00188">
    <property type="entry name" value="CAP"/>
    <property type="match status" value="1"/>
</dbReference>
<protein>
    <submittedName>
        <fullName evidence="2">CAP domain-containing protein</fullName>
    </submittedName>
</protein>
<dbReference type="RefSeq" id="WP_244839195.1">
    <property type="nucleotide sequence ID" value="NZ_CP107006.1"/>
</dbReference>
<evidence type="ECO:0000259" key="1">
    <source>
        <dbReference type="Pfam" id="PF00188"/>
    </source>
</evidence>
<dbReference type="EMBL" id="CP107006">
    <property type="protein sequence ID" value="UYQ95381.1"/>
    <property type="molecule type" value="Genomic_DNA"/>
</dbReference>
<reference evidence="2" key="1">
    <citation type="submission" date="2022-10" db="EMBL/GenBank/DDBJ databases">
        <title>Chitinophaga sp. nov., isolated from soil.</title>
        <authorList>
            <person name="Jeon C.O."/>
        </authorList>
    </citation>
    <scope>NUCLEOTIDE SEQUENCE</scope>
    <source>
        <strain evidence="2">R8</strain>
    </source>
</reference>
<evidence type="ECO:0000313" key="3">
    <source>
        <dbReference type="Proteomes" id="UP001162741"/>
    </source>
</evidence>
<dbReference type="CDD" id="cd05379">
    <property type="entry name" value="CAP_bacterial"/>
    <property type="match status" value="1"/>
</dbReference>
<dbReference type="InterPro" id="IPR014044">
    <property type="entry name" value="CAP_dom"/>
</dbReference>
<dbReference type="SUPFAM" id="SSF55797">
    <property type="entry name" value="PR-1-like"/>
    <property type="match status" value="1"/>
</dbReference>
<evidence type="ECO:0000313" key="2">
    <source>
        <dbReference type="EMBL" id="UYQ95381.1"/>
    </source>
</evidence>
<organism evidence="2 3">
    <name type="scientific">Chitinophaga horti</name>
    <dbReference type="NCBI Taxonomy" id="2920382"/>
    <lineage>
        <taxon>Bacteria</taxon>
        <taxon>Pseudomonadati</taxon>
        <taxon>Bacteroidota</taxon>
        <taxon>Chitinophagia</taxon>
        <taxon>Chitinophagales</taxon>
        <taxon>Chitinophagaceae</taxon>
        <taxon>Chitinophaga</taxon>
    </lineage>
</organism>
<dbReference type="InterPro" id="IPR035940">
    <property type="entry name" value="CAP_sf"/>
</dbReference>
<keyword evidence="3" id="KW-1185">Reference proteome</keyword>
<accession>A0ABY6JAR1</accession>
<proteinExistence type="predicted"/>
<gene>
    <name evidence="2" type="ORF">MKQ68_09755</name>
</gene>